<organism evidence="1 2">
    <name type="scientific">Spirosoma endbachense</name>
    <dbReference type="NCBI Taxonomy" id="2666025"/>
    <lineage>
        <taxon>Bacteria</taxon>
        <taxon>Pseudomonadati</taxon>
        <taxon>Bacteroidota</taxon>
        <taxon>Cytophagia</taxon>
        <taxon>Cytophagales</taxon>
        <taxon>Cytophagaceae</taxon>
        <taxon>Spirosoma</taxon>
    </lineage>
</organism>
<evidence type="ECO:0000313" key="1">
    <source>
        <dbReference type="EMBL" id="QHV99800.1"/>
    </source>
</evidence>
<name>A0A6P1W7A9_9BACT</name>
<reference evidence="1 2" key="1">
    <citation type="submission" date="2019-11" db="EMBL/GenBank/DDBJ databases">
        <title>Spirosoma endbachense sp. nov., isolated from a natural salt meadow.</title>
        <authorList>
            <person name="Rojas J."/>
            <person name="Ambika Manirajan B."/>
            <person name="Ratering S."/>
            <person name="Suarez C."/>
            <person name="Geissler-Plaum R."/>
            <person name="Schnell S."/>
        </authorList>
    </citation>
    <scope>NUCLEOTIDE SEQUENCE [LARGE SCALE GENOMIC DNA]</scope>
    <source>
        <strain evidence="1 2">I-24</strain>
    </source>
</reference>
<dbReference type="Proteomes" id="UP000464577">
    <property type="component" value="Chromosome"/>
</dbReference>
<proteinExistence type="predicted"/>
<dbReference type="KEGG" id="senf:GJR95_34435"/>
<keyword evidence="2" id="KW-1185">Reference proteome</keyword>
<dbReference type="EMBL" id="CP045997">
    <property type="protein sequence ID" value="QHV99800.1"/>
    <property type="molecule type" value="Genomic_DNA"/>
</dbReference>
<gene>
    <name evidence="1" type="ORF">GJR95_34435</name>
</gene>
<accession>A0A6P1W7A9</accession>
<protein>
    <submittedName>
        <fullName evidence="1">Uncharacterized protein</fullName>
    </submittedName>
</protein>
<dbReference type="AlphaFoldDB" id="A0A6P1W7A9"/>
<sequence>MVVYSVAAVLIIASGCLSYLTSAWFGCQSSNTGLLPPHYRKLMNRFKPGRKKIEAKQEQLFD</sequence>
<dbReference type="RefSeq" id="WP_162390192.1">
    <property type="nucleotide sequence ID" value="NZ_CP045997.1"/>
</dbReference>
<evidence type="ECO:0000313" key="2">
    <source>
        <dbReference type="Proteomes" id="UP000464577"/>
    </source>
</evidence>